<gene>
    <name evidence="2" type="ORF">XNOV1_A005184</name>
</gene>
<accession>A0AAV1GBI2</accession>
<dbReference type="EMBL" id="OY660875">
    <property type="protein sequence ID" value="CAJ1069587.1"/>
    <property type="molecule type" value="Genomic_DNA"/>
</dbReference>
<name>A0AAV1GBI2_XYRNO</name>
<evidence type="ECO:0000313" key="2">
    <source>
        <dbReference type="EMBL" id="CAJ1069587.1"/>
    </source>
</evidence>
<keyword evidence="3" id="KW-1185">Reference proteome</keyword>
<protein>
    <submittedName>
        <fullName evidence="2">Uncharacterized protein LOC126404350</fullName>
    </submittedName>
</protein>
<evidence type="ECO:0000313" key="3">
    <source>
        <dbReference type="Proteomes" id="UP001178508"/>
    </source>
</evidence>
<sequence length="257" mass="28205">MRRGTTPNWTSSKQDAGSDTGPEEPDGGTEEFGGSSAGRSGGQVSCVARRRDGGSEEPVVARRSRWWLGGSNRFEASEEEGAAIKGLRGEEKEAMQAKIMAAIESESNSVLASFGAEDLAKIMLITIKAAVPAMVKVVQKQLSASVDCYRLDRNILESRYSEDEFEQCSRKENVRVTGIDVSQHETEEQLVTVVCQLATAAGVNIIKNDISTSHRLGARKQGKSRPTIVRFVSRRKNKSELKNKDEYKEVYISDDLT</sequence>
<reference evidence="2" key="1">
    <citation type="submission" date="2023-08" db="EMBL/GenBank/DDBJ databases">
        <authorList>
            <person name="Alioto T."/>
            <person name="Alioto T."/>
            <person name="Gomez Garrido J."/>
        </authorList>
    </citation>
    <scope>NUCLEOTIDE SEQUENCE</scope>
</reference>
<organism evidence="2 3">
    <name type="scientific">Xyrichtys novacula</name>
    <name type="common">Pearly razorfish</name>
    <name type="synonym">Hemipteronotus novacula</name>
    <dbReference type="NCBI Taxonomy" id="13765"/>
    <lineage>
        <taxon>Eukaryota</taxon>
        <taxon>Metazoa</taxon>
        <taxon>Chordata</taxon>
        <taxon>Craniata</taxon>
        <taxon>Vertebrata</taxon>
        <taxon>Euteleostomi</taxon>
        <taxon>Actinopterygii</taxon>
        <taxon>Neopterygii</taxon>
        <taxon>Teleostei</taxon>
        <taxon>Neoteleostei</taxon>
        <taxon>Acanthomorphata</taxon>
        <taxon>Eupercaria</taxon>
        <taxon>Labriformes</taxon>
        <taxon>Labridae</taxon>
        <taxon>Xyrichtys</taxon>
    </lineage>
</organism>
<feature type="region of interest" description="Disordered" evidence="1">
    <location>
        <begin position="1"/>
        <end position="59"/>
    </location>
</feature>
<proteinExistence type="predicted"/>
<dbReference type="Proteomes" id="UP001178508">
    <property type="component" value="Chromosome 12"/>
</dbReference>
<feature type="compositionally biased region" description="Polar residues" evidence="1">
    <location>
        <begin position="1"/>
        <end position="17"/>
    </location>
</feature>
<evidence type="ECO:0000256" key="1">
    <source>
        <dbReference type="SAM" id="MobiDB-lite"/>
    </source>
</evidence>
<dbReference type="AlphaFoldDB" id="A0AAV1GBI2"/>